<evidence type="ECO:0000256" key="14">
    <source>
        <dbReference type="SAM" id="Phobius"/>
    </source>
</evidence>
<keyword evidence="7" id="KW-0276">Fatty acid metabolism</keyword>
<keyword evidence="13" id="KW-0275">Fatty acid biosynthesis</keyword>
<evidence type="ECO:0000256" key="9">
    <source>
        <dbReference type="ARBA" id="ARBA00022989"/>
    </source>
</evidence>
<keyword evidence="10" id="KW-0560">Oxidoreductase</keyword>
<dbReference type="Pfam" id="PF04116">
    <property type="entry name" value="FA_hydroxylase"/>
    <property type="match status" value="1"/>
</dbReference>
<proteinExistence type="predicted"/>
<evidence type="ECO:0000256" key="11">
    <source>
        <dbReference type="ARBA" id="ARBA00023098"/>
    </source>
</evidence>
<evidence type="ECO:0000256" key="5">
    <source>
        <dbReference type="ARBA" id="ARBA00022723"/>
    </source>
</evidence>
<evidence type="ECO:0000256" key="10">
    <source>
        <dbReference type="ARBA" id="ARBA00023002"/>
    </source>
</evidence>
<gene>
    <name evidence="16" type="ORF">BI344_17425</name>
</gene>
<accession>A0ABX3CBI8</accession>
<evidence type="ECO:0000313" key="16">
    <source>
        <dbReference type="EMBL" id="OHX19657.1"/>
    </source>
</evidence>
<evidence type="ECO:0000256" key="4">
    <source>
        <dbReference type="ARBA" id="ARBA00022692"/>
    </source>
</evidence>
<evidence type="ECO:0000256" key="6">
    <source>
        <dbReference type="ARBA" id="ARBA00022824"/>
    </source>
</evidence>
<protein>
    <recommendedName>
        <fullName evidence="15">Fatty acid hydroxylase domain-containing protein</fullName>
    </recommendedName>
</protein>
<feature type="transmembrane region" description="Helical" evidence="14">
    <location>
        <begin position="112"/>
        <end position="132"/>
    </location>
</feature>
<evidence type="ECO:0000256" key="13">
    <source>
        <dbReference type="ARBA" id="ARBA00023160"/>
    </source>
</evidence>
<dbReference type="EMBL" id="MKCT01000030">
    <property type="protein sequence ID" value="OHX19657.1"/>
    <property type="molecule type" value="Genomic_DNA"/>
</dbReference>
<keyword evidence="8" id="KW-0862">Zinc</keyword>
<dbReference type="RefSeq" id="WP_071113396.1">
    <property type="nucleotide sequence ID" value="NZ_MKCT01000030.1"/>
</dbReference>
<feature type="transmembrane region" description="Helical" evidence="14">
    <location>
        <begin position="85"/>
        <end position="106"/>
    </location>
</feature>
<comment type="caution">
    <text evidence="16">The sequence shown here is derived from an EMBL/GenBank/DDBJ whole genome shotgun (WGS) entry which is preliminary data.</text>
</comment>
<feature type="transmembrane region" description="Helical" evidence="14">
    <location>
        <begin position="44"/>
        <end position="65"/>
    </location>
</feature>
<evidence type="ECO:0000256" key="2">
    <source>
        <dbReference type="ARBA" id="ARBA00004477"/>
    </source>
</evidence>
<feature type="transmembrane region" description="Helical" evidence="14">
    <location>
        <begin position="18"/>
        <end position="38"/>
    </location>
</feature>
<dbReference type="PANTHER" id="PTHR12863:SF1">
    <property type="entry name" value="FATTY ACID 2-HYDROXYLASE"/>
    <property type="match status" value="1"/>
</dbReference>
<keyword evidence="9 14" id="KW-1133">Transmembrane helix</keyword>
<keyword evidence="11" id="KW-0443">Lipid metabolism</keyword>
<keyword evidence="4 14" id="KW-0812">Transmembrane</keyword>
<dbReference type="InterPro" id="IPR014430">
    <property type="entry name" value="Scs7"/>
</dbReference>
<evidence type="ECO:0000313" key="17">
    <source>
        <dbReference type="Proteomes" id="UP000180280"/>
    </source>
</evidence>
<evidence type="ECO:0000256" key="12">
    <source>
        <dbReference type="ARBA" id="ARBA00023136"/>
    </source>
</evidence>
<dbReference type="Proteomes" id="UP000180280">
    <property type="component" value="Unassembled WGS sequence"/>
</dbReference>
<keyword evidence="12 14" id="KW-0472">Membrane</keyword>
<keyword evidence="3" id="KW-0444">Lipid biosynthesis</keyword>
<name>A0ABX3CBI8_9NEIS</name>
<keyword evidence="17" id="KW-1185">Reference proteome</keyword>
<keyword evidence="5" id="KW-0479">Metal-binding</keyword>
<feature type="domain" description="Fatty acid hydroxylase" evidence="15">
    <location>
        <begin position="48"/>
        <end position="177"/>
    </location>
</feature>
<comment type="cofactor">
    <cofactor evidence="1">
        <name>Zn(2+)</name>
        <dbReference type="ChEBI" id="CHEBI:29105"/>
    </cofactor>
</comment>
<evidence type="ECO:0000256" key="8">
    <source>
        <dbReference type="ARBA" id="ARBA00022833"/>
    </source>
</evidence>
<sequence length="211" mass="24143">MGIFALEHGKAAYMADHVIYGILLALLLLTLSTAWTHVPGLEMIALPLMGLISWSLIEYLLHRFVLHGFQPFKGWHAAHHTRPQALIFTPTIISLTLIVMLIFLPAMAVAGAWRAGALTVGIMAGYLAYSITHHAIHHWHAKNNWWRRRKLWHALHHQQAEPSGYYGVTTAFWDQLFSKDRRRPRTAVPAHGHEPPCLRSNGFRKLRRRLH</sequence>
<organism evidence="16 17">
    <name type="scientific">Chromobacterium sphagni</name>
    <dbReference type="NCBI Taxonomy" id="1903179"/>
    <lineage>
        <taxon>Bacteria</taxon>
        <taxon>Pseudomonadati</taxon>
        <taxon>Pseudomonadota</taxon>
        <taxon>Betaproteobacteria</taxon>
        <taxon>Neisseriales</taxon>
        <taxon>Chromobacteriaceae</taxon>
        <taxon>Chromobacterium</taxon>
    </lineage>
</organism>
<dbReference type="PANTHER" id="PTHR12863">
    <property type="entry name" value="FATTY ACID HYDROXYLASE"/>
    <property type="match status" value="1"/>
</dbReference>
<keyword evidence="6" id="KW-0256">Endoplasmic reticulum</keyword>
<evidence type="ECO:0000256" key="7">
    <source>
        <dbReference type="ARBA" id="ARBA00022832"/>
    </source>
</evidence>
<evidence type="ECO:0000256" key="1">
    <source>
        <dbReference type="ARBA" id="ARBA00001947"/>
    </source>
</evidence>
<dbReference type="InterPro" id="IPR006694">
    <property type="entry name" value="Fatty_acid_hydroxylase"/>
</dbReference>
<reference evidence="16 17" key="1">
    <citation type="submission" date="2016-09" db="EMBL/GenBank/DDBJ databases">
        <title>Chromobacterium muskegensis sp. nov., an insecticidal bacterium isolated from Sphagnum bogs.</title>
        <authorList>
            <person name="Sparks M.E."/>
            <person name="Blackburn M.B."/>
            <person name="Gundersen-Rindal D.E."/>
            <person name="Mitchell A."/>
            <person name="Farrar R."/>
            <person name="Kuhar D."/>
        </authorList>
    </citation>
    <scope>NUCLEOTIDE SEQUENCE [LARGE SCALE GENOMIC DNA]</scope>
    <source>
        <strain evidence="16 17">14B-1</strain>
    </source>
</reference>
<evidence type="ECO:0000256" key="3">
    <source>
        <dbReference type="ARBA" id="ARBA00022516"/>
    </source>
</evidence>
<comment type="subcellular location">
    <subcellularLocation>
        <location evidence="2">Endoplasmic reticulum membrane</location>
        <topology evidence="2">Multi-pass membrane protein</topology>
    </subcellularLocation>
</comment>
<evidence type="ECO:0000259" key="15">
    <source>
        <dbReference type="Pfam" id="PF04116"/>
    </source>
</evidence>